<keyword evidence="2" id="KW-0479">Metal-binding</keyword>
<dbReference type="InterPro" id="IPR006311">
    <property type="entry name" value="TAT_signal"/>
</dbReference>
<accession>A0ABU8RTC2</accession>
<dbReference type="PROSITE" id="PS51318">
    <property type="entry name" value="TAT"/>
    <property type="match status" value="1"/>
</dbReference>
<dbReference type="SUPFAM" id="SSF53649">
    <property type="entry name" value="Alkaline phosphatase-like"/>
    <property type="match status" value="1"/>
</dbReference>
<dbReference type="CDD" id="cd16027">
    <property type="entry name" value="SGSH"/>
    <property type="match status" value="1"/>
</dbReference>
<keyword evidence="4" id="KW-0106">Calcium</keyword>
<dbReference type="PROSITE" id="PS00149">
    <property type="entry name" value="SULFATASE_2"/>
    <property type="match status" value="1"/>
</dbReference>
<protein>
    <submittedName>
        <fullName evidence="8">Sulfatase</fullName>
    </submittedName>
</protein>
<dbReference type="InterPro" id="IPR017850">
    <property type="entry name" value="Alkaline_phosphatase_core_sf"/>
</dbReference>
<evidence type="ECO:0000256" key="5">
    <source>
        <dbReference type="SAM" id="MobiDB-lite"/>
    </source>
</evidence>
<gene>
    <name evidence="8" type="ORF">WG901_06210</name>
</gene>
<dbReference type="EMBL" id="JBBHJZ010000001">
    <property type="protein sequence ID" value="MEJ5976218.1"/>
    <property type="molecule type" value="Genomic_DNA"/>
</dbReference>
<feature type="signal peptide" evidence="6">
    <location>
        <begin position="1"/>
        <end position="27"/>
    </location>
</feature>
<proteinExistence type="inferred from homology"/>
<feature type="domain" description="Sulfatase N-terminal" evidence="7">
    <location>
        <begin position="33"/>
        <end position="317"/>
    </location>
</feature>
<organism evidence="8 9">
    <name type="scientific">Novosphingobium anseongense</name>
    <dbReference type="NCBI Taxonomy" id="3133436"/>
    <lineage>
        <taxon>Bacteria</taxon>
        <taxon>Pseudomonadati</taxon>
        <taxon>Pseudomonadota</taxon>
        <taxon>Alphaproteobacteria</taxon>
        <taxon>Sphingomonadales</taxon>
        <taxon>Sphingomonadaceae</taxon>
        <taxon>Novosphingobium</taxon>
    </lineage>
</organism>
<dbReference type="InterPro" id="IPR000917">
    <property type="entry name" value="Sulfatase_N"/>
</dbReference>
<evidence type="ECO:0000256" key="4">
    <source>
        <dbReference type="ARBA" id="ARBA00022837"/>
    </source>
</evidence>
<dbReference type="PANTHER" id="PTHR42693">
    <property type="entry name" value="ARYLSULFATASE FAMILY MEMBER"/>
    <property type="match status" value="1"/>
</dbReference>
<comment type="caution">
    <text evidence="8">The sequence shown here is derived from an EMBL/GenBank/DDBJ whole genome shotgun (WGS) entry which is preliminary data.</text>
</comment>
<dbReference type="InterPro" id="IPR024607">
    <property type="entry name" value="Sulfatase_CS"/>
</dbReference>
<evidence type="ECO:0000256" key="1">
    <source>
        <dbReference type="ARBA" id="ARBA00008779"/>
    </source>
</evidence>
<dbReference type="InterPro" id="IPR050738">
    <property type="entry name" value="Sulfatase"/>
</dbReference>
<evidence type="ECO:0000313" key="8">
    <source>
        <dbReference type="EMBL" id="MEJ5976218.1"/>
    </source>
</evidence>
<feature type="chain" id="PRO_5046748668" evidence="6">
    <location>
        <begin position="28"/>
        <end position="480"/>
    </location>
</feature>
<dbReference type="Gene3D" id="3.40.720.10">
    <property type="entry name" value="Alkaline Phosphatase, subunit A"/>
    <property type="match status" value="1"/>
</dbReference>
<dbReference type="PANTHER" id="PTHR42693:SF53">
    <property type="entry name" value="ENDO-4-O-SULFATASE"/>
    <property type="match status" value="1"/>
</dbReference>
<evidence type="ECO:0000256" key="2">
    <source>
        <dbReference type="ARBA" id="ARBA00022723"/>
    </source>
</evidence>
<comment type="similarity">
    <text evidence="1">Belongs to the sulfatase family.</text>
</comment>
<feature type="region of interest" description="Disordered" evidence="5">
    <location>
        <begin position="457"/>
        <end position="480"/>
    </location>
</feature>
<evidence type="ECO:0000256" key="3">
    <source>
        <dbReference type="ARBA" id="ARBA00022801"/>
    </source>
</evidence>
<evidence type="ECO:0000256" key="6">
    <source>
        <dbReference type="SAM" id="SignalP"/>
    </source>
</evidence>
<evidence type="ECO:0000313" key="9">
    <source>
        <dbReference type="Proteomes" id="UP001361239"/>
    </source>
</evidence>
<name>A0ABU8RTC2_9SPHN</name>
<keyword evidence="3" id="KW-0378">Hydrolase</keyword>
<evidence type="ECO:0000259" key="7">
    <source>
        <dbReference type="Pfam" id="PF00884"/>
    </source>
</evidence>
<keyword evidence="6" id="KW-0732">Signal</keyword>
<dbReference type="RefSeq" id="WP_339586136.1">
    <property type="nucleotide sequence ID" value="NZ_JBBHJZ010000001.1"/>
</dbReference>
<dbReference type="Pfam" id="PF00884">
    <property type="entry name" value="Sulfatase"/>
    <property type="match status" value="1"/>
</dbReference>
<reference evidence="8 9" key="1">
    <citation type="submission" date="2024-03" db="EMBL/GenBank/DDBJ databases">
        <authorList>
            <person name="Jo J.-H."/>
        </authorList>
    </citation>
    <scope>NUCLEOTIDE SEQUENCE [LARGE SCALE GENOMIC DNA]</scope>
    <source>
        <strain evidence="8 9">PS1R-30</strain>
    </source>
</reference>
<keyword evidence="9" id="KW-1185">Reference proteome</keyword>
<dbReference type="Proteomes" id="UP001361239">
    <property type="component" value="Unassembled WGS sequence"/>
</dbReference>
<sequence length="480" mass="51863">MDRRTLLKGMTGAAATIAASGAATAVAAPPARRNVLLIVSDDQGLDLGRAGVAVRTPHLDALARRGTYFSQGYAAVSSCSPSRSVLYTGLYGHQNGMYGLAHSVHNQGLVDGVTTLPVLLKAAGYTTALVGKKHVRPDSAFPYDAELAPERSGIRDVALIADETERFVKAAGETPFFVTVAYSDPHRAPVNFGNDRAWPRVEEVHYDPAKVTVPSHLPDLPAVRADLAQYYESLSRLDSGVGMLVEALARTGHAEDTLIVFLSDNGRPFPGAKTNLYDPGLHLPLIIHAPGSRGGRTNEAMVSWTDIVPTLLAWTGAKGPAYPLPGRSLLPLLGQPGGAGWDKVFASHEFHEINQYYPMRAIRTRTHSYIQNLAWQLPYPIAGDVAESESWKAIASDPRIALGKRSQQAYLQRPAEELYDLRSDPEEIVNLANAPSAQGTLVQLRRELHAFRENTKDPWLAGQFSPHKAEGAQAEAGPHS</sequence>